<proteinExistence type="predicted"/>
<gene>
    <name evidence="1" type="primary">BnaCnng30420D</name>
    <name evidence="1" type="ORF">GSBRNA2T00019629001</name>
</gene>
<dbReference type="PaxDb" id="3708-A0A078J2R6"/>
<sequence length="36" mass="3953">MLFFNGIGAGQVLGSKKRGEEYMLRLDANVVHSLNS</sequence>
<dbReference type="Gramene" id="CDY56483">
    <property type="protein sequence ID" value="CDY56483"/>
    <property type="gene ID" value="GSBRNA2T00019629001"/>
</dbReference>
<organism evidence="1 2">
    <name type="scientific">Brassica napus</name>
    <name type="common">Rape</name>
    <dbReference type="NCBI Taxonomy" id="3708"/>
    <lineage>
        <taxon>Eukaryota</taxon>
        <taxon>Viridiplantae</taxon>
        <taxon>Streptophyta</taxon>
        <taxon>Embryophyta</taxon>
        <taxon>Tracheophyta</taxon>
        <taxon>Spermatophyta</taxon>
        <taxon>Magnoliopsida</taxon>
        <taxon>eudicotyledons</taxon>
        <taxon>Gunneridae</taxon>
        <taxon>Pentapetalae</taxon>
        <taxon>rosids</taxon>
        <taxon>malvids</taxon>
        <taxon>Brassicales</taxon>
        <taxon>Brassicaceae</taxon>
        <taxon>Brassiceae</taxon>
        <taxon>Brassica</taxon>
    </lineage>
</organism>
<evidence type="ECO:0000313" key="1">
    <source>
        <dbReference type="EMBL" id="CDY56483.1"/>
    </source>
</evidence>
<protein>
    <submittedName>
        <fullName evidence="1">BnaCnng30420D protein</fullName>
    </submittedName>
</protein>
<reference evidence="1 2" key="1">
    <citation type="journal article" date="2014" name="Science">
        <title>Plant genetics. Early allopolyploid evolution in the post-Neolithic Brassica napus oilseed genome.</title>
        <authorList>
            <person name="Chalhoub B."/>
            <person name="Denoeud F."/>
            <person name="Liu S."/>
            <person name="Parkin I.A."/>
            <person name="Tang H."/>
            <person name="Wang X."/>
            <person name="Chiquet J."/>
            <person name="Belcram H."/>
            <person name="Tong C."/>
            <person name="Samans B."/>
            <person name="Correa M."/>
            <person name="Da Silva C."/>
            <person name="Just J."/>
            <person name="Falentin C."/>
            <person name="Koh C.S."/>
            <person name="Le Clainche I."/>
            <person name="Bernard M."/>
            <person name="Bento P."/>
            <person name="Noel B."/>
            <person name="Labadie K."/>
            <person name="Alberti A."/>
            <person name="Charles M."/>
            <person name="Arnaud D."/>
            <person name="Guo H."/>
            <person name="Daviaud C."/>
            <person name="Alamery S."/>
            <person name="Jabbari K."/>
            <person name="Zhao M."/>
            <person name="Edger P.P."/>
            <person name="Chelaifa H."/>
            <person name="Tack D."/>
            <person name="Lassalle G."/>
            <person name="Mestiri I."/>
            <person name="Schnel N."/>
            <person name="Le Paslier M.C."/>
            <person name="Fan G."/>
            <person name="Renault V."/>
            <person name="Bayer P.E."/>
            <person name="Golicz A.A."/>
            <person name="Manoli S."/>
            <person name="Lee T.H."/>
            <person name="Thi V.H."/>
            <person name="Chalabi S."/>
            <person name="Hu Q."/>
            <person name="Fan C."/>
            <person name="Tollenaere R."/>
            <person name="Lu Y."/>
            <person name="Battail C."/>
            <person name="Shen J."/>
            <person name="Sidebottom C.H."/>
            <person name="Wang X."/>
            <person name="Canaguier A."/>
            <person name="Chauveau A."/>
            <person name="Berard A."/>
            <person name="Deniot G."/>
            <person name="Guan M."/>
            <person name="Liu Z."/>
            <person name="Sun F."/>
            <person name="Lim Y.P."/>
            <person name="Lyons E."/>
            <person name="Town C.D."/>
            <person name="Bancroft I."/>
            <person name="Wang X."/>
            <person name="Meng J."/>
            <person name="Ma J."/>
            <person name="Pires J.C."/>
            <person name="King G.J."/>
            <person name="Brunel D."/>
            <person name="Delourme R."/>
            <person name="Renard M."/>
            <person name="Aury J.M."/>
            <person name="Adams K.L."/>
            <person name="Batley J."/>
            <person name="Snowdon R.J."/>
            <person name="Tost J."/>
            <person name="Edwards D."/>
            <person name="Zhou Y."/>
            <person name="Hua W."/>
            <person name="Sharpe A.G."/>
            <person name="Paterson A.H."/>
            <person name="Guan C."/>
            <person name="Wincker P."/>
        </authorList>
    </citation>
    <scope>NUCLEOTIDE SEQUENCE [LARGE SCALE GENOMIC DNA]</scope>
    <source>
        <strain evidence="2">cv. Darmor-bzh</strain>
    </source>
</reference>
<dbReference type="AlphaFoldDB" id="A0A078J2R6"/>
<keyword evidence="2" id="KW-1185">Reference proteome</keyword>
<evidence type="ECO:0000313" key="2">
    <source>
        <dbReference type="Proteomes" id="UP000028999"/>
    </source>
</evidence>
<dbReference type="EMBL" id="LK033493">
    <property type="protein sequence ID" value="CDY56483.1"/>
    <property type="molecule type" value="Genomic_DNA"/>
</dbReference>
<accession>A0A078J2R6</accession>
<name>A0A078J2R6_BRANA</name>
<dbReference type="Proteomes" id="UP000028999">
    <property type="component" value="Unassembled WGS sequence"/>
</dbReference>